<dbReference type="EC" id="1.1.1.374" evidence="3"/>
<dbReference type="SUPFAM" id="SSF55347">
    <property type="entry name" value="Glyceraldehyde-3-phosphate dehydrogenase-like, C-terminal domain"/>
    <property type="match status" value="1"/>
</dbReference>
<dbReference type="EMBL" id="CAJHZY010000003">
    <property type="protein sequence ID" value="CAD7766646.1"/>
    <property type="molecule type" value="Genomic_DNA"/>
</dbReference>
<dbReference type="InterPro" id="IPR051450">
    <property type="entry name" value="Gfo/Idh/MocA_Oxidoreductases"/>
</dbReference>
<dbReference type="PANTHER" id="PTHR43377">
    <property type="entry name" value="BILIVERDIN REDUCTASE A"/>
    <property type="match status" value="1"/>
</dbReference>
<dbReference type="SUPFAM" id="SSF51735">
    <property type="entry name" value="NAD(P)-binding Rossmann-fold domains"/>
    <property type="match status" value="1"/>
</dbReference>
<proteinExistence type="predicted"/>
<protein>
    <submittedName>
        <fullName evidence="3">UDP-N-acetylglucosamine 3-dehydrogenase</fullName>
        <ecNumber evidence="3">1.1.1.374</ecNumber>
    </submittedName>
</protein>
<dbReference type="Gene3D" id="3.40.50.720">
    <property type="entry name" value="NAD(P)-binding Rossmann-like Domain"/>
    <property type="match status" value="1"/>
</dbReference>
<dbReference type="GO" id="GO:0000166">
    <property type="term" value="F:nucleotide binding"/>
    <property type="evidence" value="ECO:0007669"/>
    <property type="project" value="InterPro"/>
</dbReference>
<dbReference type="Pfam" id="PF01408">
    <property type="entry name" value="GFO_IDH_MocA"/>
    <property type="match status" value="1"/>
</dbReference>
<evidence type="ECO:0000313" key="4">
    <source>
        <dbReference type="Proteomes" id="UP000614580"/>
    </source>
</evidence>
<evidence type="ECO:0000259" key="2">
    <source>
        <dbReference type="Pfam" id="PF22725"/>
    </source>
</evidence>
<gene>
    <name evidence="3" type="ORF">DNFNHJIP_00044</name>
</gene>
<comment type="caution">
    <text evidence="3">The sequence shown here is derived from an EMBL/GenBank/DDBJ whole genome shotgun (WGS) entry which is preliminary data.</text>
</comment>
<evidence type="ECO:0000313" key="3">
    <source>
        <dbReference type="EMBL" id="CAD7766646.1"/>
    </source>
</evidence>
<name>A0A811ZZ19_9EURY</name>
<reference evidence="3" key="1">
    <citation type="submission" date="2020-12" db="EMBL/GenBank/DDBJ databases">
        <authorList>
            <person name="Hahn C.J."/>
            <person name="Laso-Perez R."/>
            <person name="Vulcano F."/>
            <person name="Vaziourakis K.-M."/>
            <person name="Stokke R."/>
            <person name="Steen I.H."/>
            <person name="Teske A."/>
            <person name="Boetius A."/>
            <person name="Liebeke M."/>
            <person name="Amann R."/>
            <person name="Knittel K."/>
        </authorList>
    </citation>
    <scope>NUCLEOTIDE SEQUENCE</scope>
    <source>
        <strain evidence="3">Gfbio:c6db26ca-90af-429b-aeed-0e3e8aed0b5e:GoM-Arc1_AMV-AAA_792_C10</strain>
    </source>
</reference>
<dbReference type="InterPro" id="IPR000683">
    <property type="entry name" value="Gfo/Idh/MocA-like_OxRdtase_N"/>
</dbReference>
<dbReference type="InterPro" id="IPR055170">
    <property type="entry name" value="GFO_IDH_MocA-like_dom"/>
</dbReference>
<sequence length="336" mass="37339">MINIGLIGYGYWGPNLARNFNNNPDMKLVAICDFSDDRLEAAGVLYPDVNLTKNTEDLFRDTQLDAIAIATPVSTHFDLAQAALENGKHVWIEKPMTAKVEEAEALIELAAQKGKTILVDHTFIYTGAVRKIKELIDNGELGDLIYYDSTRVNLGLFQQDVDVIWDLAAHDISILDYLMPFKKLAVSATGSNYHGDDITSKSVLTIYMAEKIVGHINVSWVSPVKIRQTLIGGTSKMVLYDDNNPSEKIKVYDKGVDLTPTQEELYRLKIQYRVGDMYAPKIEELEALSFETAHFVDCILNGKEPETGGKAGLEVVKVLVASRESLQNRGAPVDLK</sequence>
<dbReference type="PANTHER" id="PTHR43377:SF6">
    <property type="entry name" value="GFO_IDH_MOCA-LIKE OXIDOREDUCTASE N-TERMINAL DOMAIN-CONTAINING PROTEIN"/>
    <property type="match status" value="1"/>
</dbReference>
<dbReference type="InterPro" id="IPR036291">
    <property type="entry name" value="NAD(P)-bd_dom_sf"/>
</dbReference>
<dbReference type="Pfam" id="PF22725">
    <property type="entry name" value="GFO_IDH_MocA_C3"/>
    <property type="match status" value="1"/>
</dbReference>
<dbReference type="Proteomes" id="UP000614580">
    <property type="component" value="Unassembled WGS sequence"/>
</dbReference>
<organism evidence="3 4">
    <name type="scientific">Candidatus Argoarchaeum ethanivorans</name>
    <dbReference type="NCBI Taxonomy" id="2608793"/>
    <lineage>
        <taxon>Archaea</taxon>
        <taxon>Methanobacteriati</taxon>
        <taxon>Methanobacteriota</taxon>
        <taxon>Stenosarchaea group</taxon>
        <taxon>Methanomicrobia</taxon>
        <taxon>Methanosarcinales</taxon>
        <taxon>Methanosarcinales incertae sedis</taxon>
        <taxon>GOM Arc I cluster</taxon>
        <taxon>Candidatus Argoarchaeum</taxon>
    </lineage>
</organism>
<accession>A0A811ZZ19</accession>
<evidence type="ECO:0000259" key="1">
    <source>
        <dbReference type="Pfam" id="PF01408"/>
    </source>
</evidence>
<dbReference type="Gene3D" id="3.30.360.10">
    <property type="entry name" value="Dihydrodipicolinate Reductase, domain 2"/>
    <property type="match status" value="1"/>
</dbReference>
<keyword evidence="3" id="KW-0560">Oxidoreductase</keyword>
<dbReference type="AlphaFoldDB" id="A0A811ZZ19"/>
<dbReference type="GO" id="GO:0016491">
    <property type="term" value="F:oxidoreductase activity"/>
    <property type="evidence" value="ECO:0007669"/>
    <property type="project" value="UniProtKB-KW"/>
</dbReference>
<feature type="domain" description="GFO/IDH/MocA-like oxidoreductase" evidence="2">
    <location>
        <begin position="129"/>
        <end position="232"/>
    </location>
</feature>
<feature type="domain" description="Gfo/Idh/MocA-like oxidoreductase N-terminal" evidence="1">
    <location>
        <begin position="2"/>
        <end position="121"/>
    </location>
</feature>